<name>A0ABX9K276_9BACT</name>
<reference evidence="7 8" key="1">
    <citation type="submission" date="2018-08" db="EMBL/GenBank/DDBJ databases">
        <title>Genomic Encyclopedia of Archaeal and Bacterial Type Strains, Phase II (KMG-II): from individual species to whole genera.</title>
        <authorList>
            <person name="Goeker M."/>
        </authorList>
    </citation>
    <scope>NUCLEOTIDE SEQUENCE [LARGE SCALE GENOMIC DNA]</scope>
    <source>
        <strain evidence="7 8">DSM 2261</strain>
    </source>
</reference>
<sequence>MAWNTAAGGMIAADAPVSERTAFIRKTYLHLGGAVLAFIALEAALLNSSLAQPLVRTMLGGRMSWLFVLGAFMVIGWVADRWARSASSPAMQYLGLGLYVVAEAIIMLPLLYVAAYFSKDPNIIAKAGVLTGLVFVGLTGTVFFTRRDFSWLRPALMVAGFAALGLIVVSILFGFTLGTLFAAVMVVVAAGYILYYTSNVLHHYPVGSHVAAALTLFSSVALLFWYLLRIFMDRR</sequence>
<accession>A0ABX9K276</accession>
<keyword evidence="5 6" id="KW-0472">Membrane</keyword>
<feature type="transmembrane region" description="Helical" evidence="6">
    <location>
        <begin position="210"/>
        <end position="228"/>
    </location>
</feature>
<comment type="caution">
    <text evidence="7">The sequence shown here is derived from an EMBL/GenBank/DDBJ whole genome shotgun (WGS) entry which is preliminary data.</text>
</comment>
<feature type="transmembrane region" description="Helical" evidence="6">
    <location>
        <begin position="180"/>
        <end position="198"/>
    </location>
</feature>
<keyword evidence="8" id="KW-1185">Reference proteome</keyword>
<evidence type="ECO:0000256" key="3">
    <source>
        <dbReference type="ARBA" id="ARBA00022692"/>
    </source>
</evidence>
<evidence type="ECO:0000313" key="8">
    <source>
        <dbReference type="Proteomes" id="UP000256345"/>
    </source>
</evidence>
<evidence type="ECO:0000256" key="2">
    <source>
        <dbReference type="ARBA" id="ARBA00010350"/>
    </source>
</evidence>
<comment type="similarity">
    <text evidence="2 6">Belongs to the BI1 family.</text>
</comment>
<gene>
    <name evidence="7" type="ORF">ATI61_105111</name>
</gene>
<proteinExistence type="inferred from homology"/>
<protein>
    <recommendedName>
        <fullName evidence="9">Permease</fullName>
    </recommendedName>
</protein>
<evidence type="ECO:0000313" key="7">
    <source>
        <dbReference type="EMBL" id="REG31787.1"/>
    </source>
</evidence>
<feature type="transmembrane region" description="Helical" evidence="6">
    <location>
        <begin position="91"/>
        <end position="115"/>
    </location>
</feature>
<dbReference type="RefSeq" id="WP_047860083.1">
    <property type="nucleotide sequence ID" value="NZ_CP011509.1"/>
</dbReference>
<dbReference type="Proteomes" id="UP000256345">
    <property type="component" value="Unassembled WGS sequence"/>
</dbReference>
<evidence type="ECO:0000256" key="4">
    <source>
        <dbReference type="ARBA" id="ARBA00022989"/>
    </source>
</evidence>
<organism evidence="7 8">
    <name type="scientific">Archangium gephyra</name>
    <dbReference type="NCBI Taxonomy" id="48"/>
    <lineage>
        <taxon>Bacteria</taxon>
        <taxon>Pseudomonadati</taxon>
        <taxon>Myxococcota</taxon>
        <taxon>Myxococcia</taxon>
        <taxon>Myxococcales</taxon>
        <taxon>Cystobacterineae</taxon>
        <taxon>Archangiaceae</taxon>
        <taxon>Archangium</taxon>
    </lineage>
</organism>
<keyword evidence="4 6" id="KW-1133">Transmembrane helix</keyword>
<dbReference type="PANTHER" id="PTHR23291">
    <property type="entry name" value="BAX INHIBITOR-RELATED"/>
    <property type="match status" value="1"/>
</dbReference>
<dbReference type="EMBL" id="QUMU01000005">
    <property type="protein sequence ID" value="REG31787.1"/>
    <property type="molecule type" value="Genomic_DNA"/>
</dbReference>
<feature type="transmembrane region" description="Helical" evidence="6">
    <location>
        <begin position="28"/>
        <end position="47"/>
    </location>
</feature>
<feature type="transmembrane region" description="Helical" evidence="6">
    <location>
        <begin position="59"/>
        <end position="79"/>
    </location>
</feature>
<comment type="subcellular location">
    <subcellularLocation>
        <location evidence="1">Membrane</location>
        <topology evidence="1">Multi-pass membrane protein</topology>
    </subcellularLocation>
</comment>
<dbReference type="PANTHER" id="PTHR23291:SF50">
    <property type="entry name" value="PROTEIN LIFEGUARD 4"/>
    <property type="match status" value="1"/>
</dbReference>
<feature type="transmembrane region" description="Helical" evidence="6">
    <location>
        <begin position="151"/>
        <end position="173"/>
    </location>
</feature>
<evidence type="ECO:0000256" key="1">
    <source>
        <dbReference type="ARBA" id="ARBA00004141"/>
    </source>
</evidence>
<evidence type="ECO:0000256" key="5">
    <source>
        <dbReference type="ARBA" id="ARBA00023136"/>
    </source>
</evidence>
<evidence type="ECO:0000256" key="6">
    <source>
        <dbReference type="RuleBase" id="RU004379"/>
    </source>
</evidence>
<evidence type="ECO:0008006" key="9">
    <source>
        <dbReference type="Google" id="ProtNLM"/>
    </source>
</evidence>
<dbReference type="InterPro" id="IPR006214">
    <property type="entry name" value="Bax_inhibitor_1-related"/>
</dbReference>
<keyword evidence="3 6" id="KW-0812">Transmembrane</keyword>
<dbReference type="Pfam" id="PF01027">
    <property type="entry name" value="Bax1-I"/>
    <property type="match status" value="1"/>
</dbReference>
<feature type="transmembrane region" description="Helical" evidence="6">
    <location>
        <begin position="127"/>
        <end position="145"/>
    </location>
</feature>